<dbReference type="EMBL" id="CP042425">
    <property type="protein sequence ID" value="QEL16096.1"/>
    <property type="molecule type" value="Genomic_DNA"/>
</dbReference>
<dbReference type="OrthoDB" id="4274297at2"/>
<sequence length="104" mass="11549">MAKRKQPVPAAAPLTLPERISGPLKALLILGWRRQMWAKEVRLPFPPSPGLGIRIDVYDMLRVDSVVIGDDGYDVTCICTFEGGGKHYTESRVRGFGFEESGYP</sequence>
<gene>
    <name evidence="1" type="ORF">PX52LOC_03035</name>
</gene>
<protein>
    <submittedName>
        <fullName evidence="1">Uncharacterized protein</fullName>
    </submittedName>
</protein>
<evidence type="ECO:0000313" key="2">
    <source>
        <dbReference type="Proteomes" id="UP000324974"/>
    </source>
</evidence>
<dbReference type="AlphaFoldDB" id="A0A5C1ADM0"/>
<accession>A0A5C1ADM0</accession>
<dbReference type="Proteomes" id="UP000324974">
    <property type="component" value="Chromosome"/>
</dbReference>
<keyword evidence="2" id="KW-1185">Reference proteome</keyword>
<dbReference type="KEGG" id="lrs:PX52LOC_03035"/>
<organism evidence="1 2">
    <name type="scientific">Limnoglobus roseus</name>
    <dbReference type="NCBI Taxonomy" id="2598579"/>
    <lineage>
        <taxon>Bacteria</taxon>
        <taxon>Pseudomonadati</taxon>
        <taxon>Planctomycetota</taxon>
        <taxon>Planctomycetia</taxon>
        <taxon>Gemmatales</taxon>
        <taxon>Gemmataceae</taxon>
        <taxon>Limnoglobus</taxon>
    </lineage>
</organism>
<reference evidence="2" key="1">
    <citation type="submission" date="2019-08" db="EMBL/GenBank/DDBJ databases">
        <title>Limnoglobus roseus gen. nov., sp. nov., a novel freshwater planctomycete with a giant genome from the family Gemmataceae.</title>
        <authorList>
            <person name="Kulichevskaya I.S."/>
            <person name="Naumoff D.G."/>
            <person name="Miroshnikov K."/>
            <person name="Ivanova A."/>
            <person name="Philippov D.A."/>
            <person name="Hakobyan A."/>
            <person name="Rijpstra I.C."/>
            <person name="Sinninghe Damste J.S."/>
            <person name="Liesack W."/>
            <person name="Dedysh S.N."/>
        </authorList>
    </citation>
    <scope>NUCLEOTIDE SEQUENCE [LARGE SCALE GENOMIC DNA]</scope>
    <source>
        <strain evidence="2">PX52</strain>
    </source>
</reference>
<evidence type="ECO:0000313" key="1">
    <source>
        <dbReference type="EMBL" id="QEL16096.1"/>
    </source>
</evidence>
<dbReference type="RefSeq" id="WP_149110860.1">
    <property type="nucleotide sequence ID" value="NZ_CP042425.1"/>
</dbReference>
<proteinExistence type="predicted"/>
<name>A0A5C1ADM0_9BACT</name>